<evidence type="ECO:0000256" key="1">
    <source>
        <dbReference type="SAM" id="MobiDB-lite"/>
    </source>
</evidence>
<feature type="domain" description="Retinoblastoma-associated protein A-box" evidence="2">
    <location>
        <begin position="55"/>
        <end position="257"/>
    </location>
</feature>
<feature type="compositionally biased region" description="Basic and acidic residues" evidence="1">
    <location>
        <begin position="512"/>
        <end position="523"/>
    </location>
</feature>
<dbReference type="Gramene" id="CDF38064">
    <property type="protein sequence ID" value="CDF38064"/>
    <property type="gene ID" value="CHC_T00010328001"/>
</dbReference>
<evidence type="ECO:0000259" key="2">
    <source>
        <dbReference type="SMART" id="SM01368"/>
    </source>
</evidence>
<feature type="region of interest" description="Disordered" evidence="1">
    <location>
        <begin position="659"/>
        <end position="697"/>
    </location>
</feature>
<feature type="region of interest" description="Disordered" evidence="1">
    <location>
        <begin position="469"/>
        <end position="528"/>
    </location>
</feature>
<keyword evidence="4" id="KW-1185">Reference proteome</keyword>
<dbReference type="GO" id="GO:2000134">
    <property type="term" value="P:negative regulation of G1/S transition of mitotic cell cycle"/>
    <property type="evidence" value="ECO:0007669"/>
    <property type="project" value="TreeGrafter"/>
</dbReference>
<protein>
    <submittedName>
        <fullName evidence="3">Similar to Retinoblastoma-associated protein</fullName>
    </submittedName>
</protein>
<dbReference type="RefSeq" id="XP_005717933.1">
    <property type="nucleotide sequence ID" value="XM_005717876.1"/>
</dbReference>
<dbReference type="SMART" id="SM01368">
    <property type="entry name" value="RB_A"/>
    <property type="match status" value="1"/>
</dbReference>
<organism evidence="3 4">
    <name type="scientific">Chondrus crispus</name>
    <name type="common">Carrageen Irish moss</name>
    <name type="synonym">Polymorpha crispa</name>
    <dbReference type="NCBI Taxonomy" id="2769"/>
    <lineage>
        <taxon>Eukaryota</taxon>
        <taxon>Rhodophyta</taxon>
        <taxon>Florideophyceae</taxon>
        <taxon>Rhodymeniophycidae</taxon>
        <taxon>Gigartinales</taxon>
        <taxon>Gigartinaceae</taxon>
        <taxon>Chondrus</taxon>
    </lineage>
</organism>
<feature type="compositionally biased region" description="Polar residues" evidence="1">
    <location>
        <begin position="485"/>
        <end position="497"/>
    </location>
</feature>
<dbReference type="CDD" id="cd20548">
    <property type="entry name" value="CYCLIN_RB-like"/>
    <property type="match status" value="1"/>
</dbReference>
<dbReference type="AlphaFoldDB" id="R7QJ10"/>
<name>R7QJ10_CHOCR</name>
<dbReference type="Pfam" id="PF01857">
    <property type="entry name" value="RB_B"/>
    <property type="match status" value="1"/>
</dbReference>
<dbReference type="InterPro" id="IPR002720">
    <property type="entry name" value="RB_A"/>
</dbReference>
<dbReference type="GO" id="GO:0005634">
    <property type="term" value="C:nucleus"/>
    <property type="evidence" value="ECO:0007669"/>
    <property type="project" value="InterPro"/>
</dbReference>
<feature type="compositionally biased region" description="Low complexity" evidence="1">
    <location>
        <begin position="470"/>
        <end position="482"/>
    </location>
</feature>
<proteinExistence type="predicted"/>
<dbReference type="GO" id="GO:0030154">
    <property type="term" value="P:cell differentiation"/>
    <property type="evidence" value="ECO:0007669"/>
    <property type="project" value="TreeGrafter"/>
</dbReference>
<dbReference type="GO" id="GO:0006357">
    <property type="term" value="P:regulation of transcription by RNA polymerase II"/>
    <property type="evidence" value="ECO:0007669"/>
    <property type="project" value="InterPro"/>
</dbReference>
<dbReference type="PANTHER" id="PTHR13742">
    <property type="entry name" value="RETINOBLASTOMA-ASSOCIATED PROTEIN RB -RELATED"/>
    <property type="match status" value="1"/>
</dbReference>
<accession>R7QJ10</accession>
<reference evidence="4" key="1">
    <citation type="journal article" date="2013" name="Proc. Natl. Acad. Sci. U.S.A.">
        <title>Genome structure and metabolic features in the red seaweed Chondrus crispus shed light on evolution of the Archaeplastida.</title>
        <authorList>
            <person name="Collen J."/>
            <person name="Porcel B."/>
            <person name="Carre W."/>
            <person name="Ball S.G."/>
            <person name="Chaparro C."/>
            <person name="Tonon T."/>
            <person name="Barbeyron T."/>
            <person name="Michel G."/>
            <person name="Noel B."/>
            <person name="Valentin K."/>
            <person name="Elias M."/>
            <person name="Artiguenave F."/>
            <person name="Arun A."/>
            <person name="Aury J.M."/>
            <person name="Barbosa-Neto J.F."/>
            <person name="Bothwell J.H."/>
            <person name="Bouget F.Y."/>
            <person name="Brillet L."/>
            <person name="Cabello-Hurtado F."/>
            <person name="Capella-Gutierrez S."/>
            <person name="Charrier B."/>
            <person name="Cladiere L."/>
            <person name="Cock J.M."/>
            <person name="Coelho S.M."/>
            <person name="Colleoni C."/>
            <person name="Czjzek M."/>
            <person name="Da Silva C."/>
            <person name="Delage L."/>
            <person name="Denoeud F."/>
            <person name="Deschamps P."/>
            <person name="Dittami S.M."/>
            <person name="Gabaldon T."/>
            <person name="Gachon C.M."/>
            <person name="Groisillier A."/>
            <person name="Herve C."/>
            <person name="Jabbari K."/>
            <person name="Katinka M."/>
            <person name="Kloareg B."/>
            <person name="Kowalczyk N."/>
            <person name="Labadie K."/>
            <person name="Leblanc C."/>
            <person name="Lopez P.J."/>
            <person name="McLachlan D.H."/>
            <person name="Meslet-Cladiere L."/>
            <person name="Moustafa A."/>
            <person name="Nehr Z."/>
            <person name="Nyvall Collen P."/>
            <person name="Panaud O."/>
            <person name="Partensky F."/>
            <person name="Poulain J."/>
            <person name="Rensing S.A."/>
            <person name="Rousvoal S."/>
            <person name="Samson G."/>
            <person name="Symeonidi A."/>
            <person name="Weissenbach J."/>
            <person name="Zambounis A."/>
            <person name="Wincker P."/>
            <person name="Boyen C."/>
        </authorList>
    </citation>
    <scope>NUCLEOTIDE SEQUENCE [LARGE SCALE GENOMIC DNA]</scope>
    <source>
        <strain evidence="4">cv. Stackhouse</strain>
    </source>
</reference>
<dbReference type="InterPro" id="IPR028309">
    <property type="entry name" value="RB_fam"/>
</dbReference>
<dbReference type="InterPro" id="IPR036915">
    <property type="entry name" value="Cyclin-like_sf"/>
</dbReference>
<dbReference type="GeneID" id="17325652"/>
<dbReference type="InterPro" id="IPR002719">
    <property type="entry name" value="RB_B"/>
</dbReference>
<evidence type="ECO:0000313" key="3">
    <source>
        <dbReference type="EMBL" id="CDF38064.1"/>
    </source>
</evidence>
<feature type="region of interest" description="Disordered" evidence="1">
    <location>
        <begin position="268"/>
        <end position="301"/>
    </location>
</feature>
<dbReference type="GO" id="GO:0000977">
    <property type="term" value="F:RNA polymerase II transcription regulatory region sequence-specific DNA binding"/>
    <property type="evidence" value="ECO:0007669"/>
    <property type="project" value="TreeGrafter"/>
</dbReference>
<feature type="region of interest" description="Disordered" evidence="1">
    <location>
        <begin position="418"/>
        <end position="437"/>
    </location>
</feature>
<dbReference type="Proteomes" id="UP000012073">
    <property type="component" value="Unassembled WGS sequence"/>
</dbReference>
<gene>
    <name evidence="3" type="ORF">CHC_T00010328001</name>
</gene>
<dbReference type="GO" id="GO:0005667">
    <property type="term" value="C:transcription regulator complex"/>
    <property type="evidence" value="ECO:0007669"/>
    <property type="project" value="TreeGrafter"/>
</dbReference>
<dbReference type="KEGG" id="ccp:CHC_T00010328001"/>
<dbReference type="STRING" id="2769.R7QJ10"/>
<dbReference type="GO" id="GO:0000785">
    <property type="term" value="C:chromatin"/>
    <property type="evidence" value="ECO:0007669"/>
    <property type="project" value="TreeGrafter"/>
</dbReference>
<sequence length="697" mass="75813">MSLTPRPNRFSRFVGSASGADALDALAAVASSAPHSPAVSRSASAARTGSNVPATPISSGCASVLWLKKLAQERPETEDEDHFFDCTSKDMPTTDAMMRVLKTDDVWLNIVNTTRALSDKLAEKTPDLAGPDRKREAMAVFFAAFESILLREDARLKAKKEKPWVIDNLGRATSIHKSLLLCSWEITSASYGRRDLTVFNAAIEAFEIPAFDILKIIEPFARLPDMPRPLASHINLCGVRVLECMAWTPGSKLVKNLRARSLEVASKKSTKQASENGKDTNGAAAASKEEEANKQDPPVPENATREFALEFFFKKLLSVASDRAQELLIRLGMDLIAEPVWAAIKHAVWEKWHLMVDRHIDQIIMCCIYGVAKVGMYELKFRDIIQAYQTMAHVRESSFSHYLPGVFRTVSLKSHLDLMPSGDTSPPRPARNGDVKGDRGDIIKLYNQVFIHAMKSHILAFQVRNGSPTSRSVRNSVASAASPDLQRNQSTSATSMRGSCSESSAAGTAEGSHLRDENKDPLNDKVMSSPMRVLLPHASPRRIGRVTVSPMSPGGRSLVAIRQSPGRTGAGSIIGSMTPGTRKLYAFGESPVRSLDRINRSLVQDSSGGMSGRNISRRAVPLSFEGSGVGQRTASVRRRFADVLSKRSLRQTMTSVRFGSVSEGTQSVASGSDAVFRSNGLEGRGTVKDDESAKAGA</sequence>
<feature type="compositionally biased region" description="Basic and acidic residues" evidence="1">
    <location>
        <begin position="685"/>
        <end position="697"/>
    </location>
</feature>
<dbReference type="EMBL" id="HG001897">
    <property type="protein sequence ID" value="CDF38064.1"/>
    <property type="molecule type" value="Genomic_DNA"/>
</dbReference>
<dbReference type="PhylomeDB" id="R7QJ10"/>
<evidence type="ECO:0000313" key="4">
    <source>
        <dbReference type="Proteomes" id="UP000012073"/>
    </source>
</evidence>
<feature type="compositionally biased region" description="Polar residues" evidence="1">
    <location>
        <begin position="659"/>
        <end position="670"/>
    </location>
</feature>
<dbReference type="OrthoDB" id="844594at2759"/>
<dbReference type="SUPFAM" id="SSF47954">
    <property type="entry name" value="Cyclin-like"/>
    <property type="match status" value="2"/>
</dbReference>
<dbReference type="PANTHER" id="PTHR13742:SF17">
    <property type="entry name" value="RE32990P-RELATED"/>
    <property type="match status" value="1"/>
</dbReference>
<dbReference type="Pfam" id="PF01858">
    <property type="entry name" value="RB_A"/>
    <property type="match status" value="1"/>
</dbReference>
<dbReference type="Gene3D" id="1.10.472.10">
    <property type="entry name" value="Cyclin-like"/>
    <property type="match status" value="2"/>
</dbReference>
<feature type="compositionally biased region" description="Low complexity" evidence="1">
    <location>
        <begin position="498"/>
        <end position="511"/>
    </location>
</feature>